<dbReference type="Proteomes" id="UP000030755">
    <property type="component" value="Unassembled WGS sequence"/>
</dbReference>
<keyword evidence="2" id="KW-1185">Reference proteome</keyword>
<dbReference type="InterPro" id="IPR027417">
    <property type="entry name" value="P-loop_NTPase"/>
</dbReference>
<accession>A0A075AWS8</accession>
<organism evidence="1 2">
    <name type="scientific">Rozella allomycis (strain CSF55)</name>
    <dbReference type="NCBI Taxonomy" id="988480"/>
    <lineage>
        <taxon>Eukaryota</taxon>
        <taxon>Fungi</taxon>
        <taxon>Fungi incertae sedis</taxon>
        <taxon>Cryptomycota</taxon>
        <taxon>Cryptomycota incertae sedis</taxon>
        <taxon>Rozella</taxon>
    </lineage>
</organism>
<protein>
    <submittedName>
        <fullName evidence="1">Uncharacterized protein</fullName>
    </submittedName>
</protein>
<proteinExistence type="predicted"/>
<reference evidence="1 2" key="1">
    <citation type="journal article" date="2013" name="Curr. Biol.">
        <title>Shared signatures of parasitism and phylogenomics unite Cryptomycota and microsporidia.</title>
        <authorList>
            <person name="James T.Y."/>
            <person name="Pelin A."/>
            <person name="Bonen L."/>
            <person name="Ahrendt S."/>
            <person name="Sain D."/>
            <person name="Corradi N."/>
            <person name="Stajich J.E."/>
        </authorList>
    </citation>
    <scope>NUCLEOTIDE SEQUENCE [LARGE SCALE GENOMIC DNA]</scope>
    <source>
        <strain evidence="1 2">CSF55</strain>
    </source>
</reference>
<dbReference type="SUPFAM" id="SSF52540">
    <property type="entry name" value="P-loop containing nucleoside triphosphate hydrolases"/>
    <property type="match status" value="1"/>
</dbReference>
<gene>
    <name evidence="1" type="ORF">O9G_005717</name>
</gene>
<dbReference type="STRING" id="988480.A0A075AWS8"/>
<dbReference type="AlphaFoldDB" id="A0A075AWS8"/>
<dbReference type="EMBL" id="KE560941">
    <property type="protein sequence ID" value="EPZ34572.1"/>
    <property type="molecule type" value="Genomic_DNA"/>
</dbReference>
<sequence length="113" mass="12751">MLPRTIVIANNNMDTFSNTVFPDLHQNLSNTEYLTERAILTPQNSDVAIINHNIGESIQGVNSVEDEEEARLFPTTVRLCFFMTINKTQRQTLKKVGIFLPGPVFTHGQLYVA</sequence>
<dbReference type="HOGENOM" id="CLU_2134967_0_0_1"/>
<name>A0A075AWS8_ROZAC</name>
<evidence type="ECO:0000313" key="1">
    <source>
        <dbReference type="EMBL" id="EPZ34572.1"/>
    </source>
</evidence>
<evidence type="ECO:0000313" key="2">
    <source>
        <dbReference type="Proteomes" id="UP000030755"/>
    </source>
</evidence>
<dbReference type="OrthoDB" id="272985at2759"/>